<evidence type="ECO:0000256" key="3">
    <source>
        <dbReference type="ARBA" id="ARBA00020392"/>
    </source>
</evidence>
<evidence type="ECO:0000256" key="2">
    <source>
        <dbReference type="ARBA" id="ARBA00010004"/>
    </source>
</evidence>
<keyword evidence="4" id="KW-0813">Transport</keyword>
<dbReference type="RefSeq" id="WP_126778768.1">
    <property type="nucleotide sequence ID" value="NZ_CAUQJP010000072.1"/>
</dbReference>
<dbReference type="Gene3D" id="1.10.287.1700">
    <property type="match status" value="1"/>
</dbReference>
<evidence type="ECO:0000256" key="9">
    <source>
        <dbReference type="ARBA" id="ARBA00023136"/>
    </source>
</evidence>
<evidence type="ECO:0000256" key="1">
    <source>
        <dbReference type="ARBA" id="ARBA00004413"/>
    </source>
</evidence>
<evidence type="ECO:0000256" key="4">
    <source>
        <dbReference type="ARBA" id="ARBA00022448"/>
    </source>
</evidence>
<evidence type="ECO:0000313" key="12">
    <source>
        <dbReference type="Proteomes" id="UP000287239"/>
    </source>
</evidence>
<dbReference type="GO" id="GO:0071973">
    <property type="term" value="P:bacterial-type flagellum-dependent cell motility"/>
    <property type="evidence" value="ECO:0007669"/>
    <property type="project" value="InterPro"/>
</dbReference>
<dbReference type="GeneID" id="98567590"/>
<dbReference type="GO" id="GO:0006935">
    <property type="term" value="P:chemotaxis"/>
    <property type="evidence" value="ECO:0007669"/>
    <property type="project" value="UniProtKB-KW"/>
</dbReference>
<protein>
    <recommendedName>
        <fullName evidence="3">Flagellar FliJ protein</fullName>
    </recommendedName>
</protein>
<sequence length="144" mass="17104">MSNYQFSLTKVLNWRESVESVAKSDFLTQKNLQDEQEQKLLAIKKASNDLKVSSVRFSNINLMRQQYLYKNYLAEQIEVEEGHLASVTQETERELAIFLQAKKERKIMDKIKEKQYETFLFQQKNTEQKELDEMGSLRYGYSMI</sequence>
<organism evidence="11 12">
    <name type="scientific">Vagococcus salmoninarum</name>
    <dbReference type="NCBI Taxonomy" id="2739"/>
    <lineage>
        <taxon>Bacteria</taxon>
        <taxon>Bacillati</taxon>
        <taxon>Bacillota</taxon>
        <taxon>Bacilli</taxon>
        <taxon>Lactobacillales</taxon>
        <taxon>Enterococcaceae</taxon>
        <taxon>Vagococcus</taxon>
    </lineage>
</organism>
<keyword evidence="8" id="KW-0653">Protein transport</keyword>
<evidence type="ECO:0000256" key="7">
    <source>
        <dbReference type="ARBA" id="ARBA00022795"/>
    </source>
</evidence>
<dbReference type="EMBL" id="NGJU01000005">
    <property type="protein sequence ID" value="RST96809.1"/>
    <property type="molecule type" value="Genomic_DNA"/>
</dbReference>
<comment type="subcellular location">
    <subcellularLocation>
        <location evidence="1">Cell membrane</location>
        <topology evidence="1">Peripheral membrane protein</topology>
        <orientation evidence="1">Cytoplasmic side</orientation>
    </subcellularLocation>
</comment>
<evidence type="ECO:0000256" key="10">
    <source>
        <dbReference type="ARBA" id="ARBA00023225"/>
    </source>
</evidence>
<evidence type="ECO:0000256" key="8">
    <source>
        <dbReference type="ARBA" id="ARBA00022927"/>
    </source>
</evidence>
<dbReference type="AlphaFoldDB" id="A0A429ZT41"/>
<keyword evidence="9" id="KW-0472">Membrane</keyword>
<keyword evidence="5" id="KW-1003">Cell membrane</keyword>
<dbReference type="Proteomes" id="UP000287239">
    <property type="component" value="Unassembled WGS sequence"/>
</dbReference>
<dbReference type="GO" id="GO:0005886">
    <property type="term" value="C:plasma membrane"/>
    <property type="evidence" value="ECO:0007669"/>
    <property type="project" value="UniProtKB-SubCell"/>
</dbReference>
<dbReference type="GO" id="GO:0015031">
    <property type="term" value="P:protein transport"/>
    <property type="evidence" value="ECO:0007669"/>
    <property type="project" value="UniProtKB-KW"/>
</dbReference>
<dbReference type="GO" id="GO:0044781">
    <property type="term" value="P:bacterial-type flagellum organization"/>
    <property type="evidence" value="ECO:0007669"/>
    <property type="project" value="UniProtKB-KW"/>
</dbReference>
<evidence type="ECO:0000256" key="5">
    <source>
        <dbReference type="ARBA" id="ARBA00022475"/>
    </source>
</evidence>
<evidence type="ECO:0000313" key="11">
    <source>
        <dbReference type="EMBL" id="RST96809.1"/>
    </source>
</evidence>
<reference evidence="11 12" key="1">
    <citation type="submission" date="2017-05" db="EMBL/GenBank/DDBJ databases">
        <title>Vagococcus spp. assemblies.</title>
        <authorList>
            <person name="Gulvik C.A."/>
        </authorList>
    </citation>
    <scope>NUCLEOTIDE SEQUENCE [LARGE SCALE GENOMIC DNA]</scope>
    <source>
        <strain evidence="11 12">NCFB 2777</strain>
    </source>
</reference>
<proteinExistence type="inferred from homology"/>
<evidence type="ECO:0000256" key="6">
    <source>
        <dbReference type="ARBA" id="ARBA00022500"/>
    </source>
</evidence>
<dbReference type="OrthoDB" id="2165860at2"/>
<keyword evidence="6" id="KW-0145">Chemotaxis</keyword>
<dbReference type="InterPro" id="IPR012823">
    <property type="entry name" value="Flagell_FliJ"/>
</dbReference>
<comment type="caution">
    <text evidence="11">The sequence shown here is derived from an EMBL/GenBank/DDBJ whole genome shotgun (WGS) entry which is preliminary data.</text>
</comment>
<name>A0A429ZT41_9ENTE</name>
<dbReference type="GO" id="GO:0009288">
    <property type="term" value="C:bacterial-type flagellum"/>
    <property type="evidence" value="ECO:0007669"/>
    <property type="project" value="InterPro"/>
</dbReference>
<accession>A0A429ZT41</accession>
<dbReference type="Pfam" id="PF02050">
    <property type="entry name" value="FliJ"/>
    <property type="match status" value="1"/>
</dbReference>
<gene>
    <name evidence="11" type="ORF">CBF35_04350</name>
</gene>
<keyword evidence="12" id="KW-1185">Reference proteome</keyword>
<keyword evidence="7" id="KW-1005">Bacterial flagellum biogenesis</keyword>
<comment type="similarity">
    <text evidence="2">Belongs to the FliJ family.</text>
</comment>
<keyword evidence="10" id="KW-1006">Bacterial flagellum protein export</keyword>
<dbReference type="InterPro" id="IPR053716">
    <property type="entry name" value="Flag_assembly_chemotaxis_eff"/>
</dbReference>